<name>A0A6G4U860_9ACTN</name>
<proteinExistence type="predicted"/>
<evidence type="ECO:0000313" key="2">
    <source>
        <dbReference type="EMBL" id="NGN67896.1"/>
    </source>
</evidence>
<dbReference type="InterPro" id="IPR026467">
    <property type="entry name" value="Ser/Gly_Cys_C_dom"/>
</dbReference>
<organism evidence="2 3">
    <name type="scientific">Streptomyces coryli</name>
    <dbReference type="NCBI Taxonomy" id="1128680"/>
    <lineage>
        <taxon>Bacteria</taxon>
        <taxon>Bacillati</taxon>
        <taxon>Actinomycetota</taxon>
        <taxon>Actinomycetes</taxon>
        <taxon>Kitasatosporales</taxon>
        <taxon>Streptomycetaceae</taxon>
        <taxon>Streptomyces</taxon>
    </lineage>
</organism>
<dbReference type="RefSeq" id="WP_165241335.1">
    <property type="nucleotide sequence ID" value="NZ_JAAKZV010000169.1"/>
</dbReference>
<comment type="caution">
    <text evidence="2">The sequence shown here is derived from an EMBL/GenBank/DDBJ whole genome shotgun (WGS) entry which is preliminary data.</text>
</comment>
<dbReference type="Proteomes" id="UP000481583">
    <property type="component" value="Unassembled WGS sequence"/>
</dbReference>
<keyword evidence="1" id="KW-1133">Transmembrane helix</keyword>
<keyword evidence="3" id="KW-1185">Reference proteome</keyword>
<feature type="transmembrane region" description="Helical" evidence="1">
    <location>
        <begin position="152"/>
        <end position="170"/>
    </location>
</feature>
<protein>
    <submittedName>
        <fullName evidence="2">TIGR04222 domain-containing membrane protein</fullName>
    </submittedName>
</protein>
<keyword evidence="1" id="KW-0812">Transmembrane</keyword>
<feature type="transmembrane region" description="Helical" evidence="1">
    <location>
        <begin position="176"/>
        <end position="196"/>
    </location>
</feature>
<accession>A0A6G4U860</accession>
<keyword evidence="1" id="KW-0472">Membrane</keyword>
<dbReference type="EMBL" id="JAAKZV010000169">
    <property type="protein sequence ID" value="NGN67896.1"/>
    <property type="molecule type" value="Genomic_DNA"/>
</dbReference>
<dbReference type="AlphaFoldDB" id="A0A6G4U860"/>
<reference evidence="2 3" key="1">
    <citation type="submission" date="2020-02" db="EMBL/GenBank/DDBJ databases">
        <title>Whole-genome analyses of novel actinobacteria.</title>
        <authorList>
            <person name="Sahin N."/>
        </authorList>
    </citation>
    <scope>NUCLEOTIDE SEQUENCE [LARGE SCALE GENOMIC DNA]</scope>
    <source>
        <strain evidence="2 3">A7024</strain>
    </source>
</reference>
<sequence>MWVLLLVLAWFVALIACGRLCLAAVAASRLPEPPSSVRDGSELALRETAFLAGGPTRVVDVTLVRMARERRLLLAHTGWVTVAAPEARDDIEGAVLDAIGPDGQARIPLVRTAAAADEAMAALDDRLSAMGLAVPRATREAVRGGIRQVRKAGVAVVLLALTAGALHPAGTGSSLLWGWFSLPLVLVTGCLVVAWIEVHPYTQWASIPGQQLLARMGIPRPRRGGLAEDPDSPADEAALLTAVAVRGPAALPEAGMRAALAPTMRK</sequence>
<evidence type="ECO:0000313" key="3">
    <source>
        <dbReference type="Proteomes" id="UP000481583"/>
    </source>
</evidence>
<evidence type="ECO:0000256" key="1">
    <source>
        <dbReference type="SAM" id="Phobius"/>
    </source>
</evidence>
<gene>
    <name evidence="2" type="ORF">G5C51_28850</name>
</gene>
<dbReference type="NCBIfam" id="TIGR04222">
    <property type="entry name" value="near_uncomplex"/>
    <property type="match status" value="1"/>
</dbReference>